<proteinExistence type="predicted"/>
<dbReference type="GeneID" id="39871980"/>
<sequence>MLKLRKGFFHPYRSQLNYNSHIFVGINKNGILFFANTRAEIPPVIVDSENANDKKDIILKFKDESNLEGENRSVIIRDKYVVDDTFSSYITTRRKFLNFFSYDIKTYQDNMLYKKSNGCENAFLYSTKIKQLKYSDRISTNIYVHIFNSHYDGANSLGDAAPSFIGHNKFFFKKSLFDILFKKYSLVYFFTDTNHISEMGKYLNDFVLQNKKKCNIEHEIINTEGCFIKLKKNAHPIHLFYCYVPPYKFFLSTYFTKKIALSLRNAHFDNANNRNFFFLTNKLNAQDENALLLSHTNNCTSHSNSNSNAHYYSANNSLPSLLLFDEHCYVRYHIKGLYTNEASHYLFNVLLNI</sequence>
<organism evidence="1 3">
    <name type="scientific">Plasmodium malariae</name>
    <dbReference type="NCBI Taxonomy" id="5858"/>
    <lineage>
        <taxon>Eukaryota</taxon>
        <taxon>Sar</taxon>
        <taxon>Alveolata</taxon>
        <taxon>Apicomplexa</taxon>
        <taxon>Aconoidasida</taxon>
        <taxon>Haemosporida</taxon>
        <taxon>Plasmodiidae</taxon>
        <taxon>Plasmodium</taxon>
        <taxon>Plasmodium (Plasmodium)</taxon>
    </lineage>
</organism>
<evidence type="ECO:0000313" key="2">
    <source>
        <dbReference type="EMBL" id="SCP03609.1"/>
    </source>
</evidence>
<reference evidence="1" key="1">
    <citation type="submission" date="2016-05" db="EMBL/GenBank/DDBJ databases">
        <authorList>
            <person name="Lavstsen T."/>
            <person name="Jespersen J.S."/>
        </authorList>
    </citation>
    <scope>NUCLEOTIDE SEQUENCE [LARGE SCALE GENOMIC DNA]</scope>
</reference>
<reference evidence="2 4" key="3">
    <citation type="submission" date="2016-06" db="EMBL/GenBank/DDBJ databases">
        <authorList>
            <consortium name="Pathogen Informatics"/>
        </authorList>
    </citation>
    <scope>NUCLEOTIDE SEQUENCE [LARGE SCALE GENOMIC DNA]</scope>
</reference>
<dbReference type="OMA" id="DDCCYVR"/>
<dbReference type="EMBL" id="LT594635">
    <property type="protein sequence ID" value="SCP03609.1"/>
    <property type="molecule type" value="Genomic_DNA"/>
</dbReference>
<dbReference type="Proteomes" id="UP000078597">
    <property type="component" value="Unassembled WGS sequence"/>
</dbReference>
<dbReference type="OrthoDB" id="369461at2759"/>
<dbReference type="VEuPathDB" id="PlasmoDB:PmUG01_14066900"/>
<dbReference type="RefSeq" id="XP_028864562.1">
    <property type="nucleotide sequence ID" value="XM_029008254.1"/>
</dbReference>
<evidence type="ECO:0000313" key="3">
    <source>
        <dbReference type="Proteomes" id="UP000078597"/>
    </source>
</evidence>
<evidence type="ECO:0000313" key="1">
    <source>
        <dbReference type="EMBL" id="SBS94448.1"/>
    </source>
</evidence>
<accession>A0A1A8WQ90</accession>
<protein>
    <submittedName>
        <fullName evidence="1">Uncharacterized protein</fullName>
    </submittedName>
</protein>
<dbReference type="AlphaFoldDB" id="A0A1A8WQ90"/>
<gene>
    <name evidence="2" type="primary">PmUG01_14066900</name>
    <name evidence="1" type="ORF">PMALA_043380</name>
    <name evidence="2" type="ORF">PMUG01_14066900</name>
</gene>
<dbReference type="EMBL" id="FLQW01002879">
    <property type="protein sequence ID" value="SBS94448.1"/>
    <property type="molecule type" value="Genomic_DNA"/>
</dbReference>
<name>A0A1A8WQ90_PLAMA</name>
<dbReference type="KEGG" id="pmal:PMUG01_14066900"/>
<dbReference type="Proteomes" id="UP000219813">
    <property type="component" value="Chromosome 14"/>
</dbReference>
<reference evidence="3" key="2">
    <citation type="submission" date="2016-05" db="EMBL/GenBank/DDBJ databases">
        <authorList>
            <person name="Naeem Raeece"/>
        </authorList>
    </citation>
    <scope>NUCLEOTIDE SEQUENCE [LARGE SCALE GENOMIC DNA]</scope>
</reference>
<evidence type="ECO:0000313" key="4">
    <source>
        <dbReference type="Proteomes" id="UP000219813"/>
    </source>
</evidence>
<keyword evidence="4" id="KW-1185">Reference proteome</keyword>